<name>A0A8K0EG40_BRALA</name>
<dbReference type="Proteomes" id="UP000838412">
    <property type="component" value="Chromosome 17"/>
</dbReference>
<dbReference type="PROSITE" id="PS01033">
    <property type="entry name" value="GLOBIN"/>
    <property type="match status" value="1"/>
</dbReference>
<dbReference type="OrthoDB" id="10031935at2759"/>
<feature type="compositionally biased region" description="Pro residues" evidence="4">
    <location>
        <begin position="18"/>
        <end position="27"/>
    </location>
</feature>
<keyword evidence="2" id="KW-0479">Metal-binding</keyword>
<protein>
    <submittedName>
        <fullName evidence="6">CYGB protein</fullName>
    </submittedName>
</protein>
<keyword evidence="3" id="KW-0408">Iron</keyword>
<dbReference type="Gene3D" id="1.10.490.10">
    <property type="entry name" value="Globins"/>
    <property type="match status" value="1"/>
</dbReference>
<sequence length="136" mass="15380">MGSVASKSSSRRKHKGGPLPPPLPPKPLDPRIKLDPKEKFYLQKSWKTVARNEDVAAMTMFISLFRSSPEIKEKWPQLRKLSEDEMRGSPYLQKLSVRILGAMDHVIGKGYVKVVVRWVHKTGPFLGQSLTVSTLK</sequence>
<dbReference type="SUPFAM" id="SSF46458">
    <property type="entry name" value="Globin-like"/>
    <property type="match status" value="1"/>
</dbReference>
<evidence type="ECO:0000256" key="2">
    <source>
        <dbReference type="ARBA" id="ARBA00022617"/>
    </source>
</evidence>
<gene>
    <name evidence="6" type="primary">CYGB</name>
    <name evidence="6" type="ORF">BLAG_LOCUS10680</name>
</gene>
<keyword evidence="7" id="KW-1185">Reference proteome</keyword>
<feature type="domain" description="Globin" evidence="5">
    <location>
        <begin position="33"/>
        <end position="136"/>
    </location>
</feature>
<comment type="similarity">
    <text evidence="1">Belongs to the globin family.</text>
</comment>
<accession>A0A8K0EG40</accession>
<evidence type="ECO:0000256" key="3">
    <source>
        <dbReference type="ARBA" id="ARBA00023004"/>
    </source>
</evidence>
<dbReference type="GO" id="GO:0019825">
    <property type="term" value="F:oxygen binding"/>
    <property type="evidence" value="ECO:0007669"/>
    <property type="project" value="InterPro"/>
</dbReference>
<evidence type="ECO:0000259" key="5">
    <source>
        <dbReference type="PROSITE" id="PS01033"/>
    </source>
</evidence>
<keyword evidence="2" id="KW-0349">Heme</keyword>
<dbReference type="InterPro" id="IPR000971">
    <property type="entry name" value="Globin"/>
</dbReference>
<evidence type="ECO:0000256" key="1">
    <source>
        <dbReference type="ARBA" id="ARBA00008705"/>
    </source>
</evidence>
<feature type="region of interest" description="Disordered" evidence="4">
    <location>
        <begin position="1"/>
        <end position="31"/>
    </location>
</feature>
<dbReference type="InterPro" id="IPR009050">
    <property type="entry name" value="Globin-like_sf"/>
</dbReference>
<organism evidence="6 7">
    <name type="scientific">Branchiostoma lanceolatum</name>
    <name type="common">Common lancelet</name>
    <name type="synonym">Amphioxus lanceolatum</name>
    <dbReference type="NCBI Taxonomy" id="7740"/>
    <lineage>
        <taxon>Eukaryota</taxon>
        <taxon>Metazoa</taxon>
        <taxon>Chordata</taxon>
        <taxon>Cephalochordata</taxon>
        <taxon>Leptocardii</taxon>
        <taxon>Amphioxiformes</taxon>
        <taxon>Branchiostomatidae</taxon>
        <taxon>Branchiostoma</taxon>
    </lineage>
</organism>
<dbReference type="GO" id="GO:0020037">
    <property type="term" value="F:heme binding"/>
    <property type="evidence" value="ECO:0007669"/>
    <property type="project" value="InterPro"/>
</dbReference>
<dbReference type="InterPro" id="IPR012292">
    <property type="entry name" value="Globin/Proto"/>
</dbReference>
<proteinExistence type="inferred from homology"/>
<dbReference type="EMBL" id="OV696702">
    <property type="protein sequence ID" value="CAH1249653.1"/>
    <property type="molecule type" value="Genomic_DNA"/>
</dbReference>
<evidence type="ECO:0000256" key="4">
    <source>
        <dbReference type="SAM" id="MobiDB-lite"/>
    </source>
</evidence>
<dbReference type="AlphaFoldDB" id="A0A8K0EG40"/>
<evidence type="ECO:0000313" key="6">
    <source>
        <dbReference type="EMBL" id="CAH1249653.1"/>
    </source>
</evidence>
<evidence type="ECO:0000313" key="7">
    <source>
        <dbReference type="Proteomes" id="UP000838412"/>
    </source>
</evidence>
<reference evidence="6" key="1">
    <citation type="submission" date="2022-01" db="EMBL/GenBank/DDBJ databases">
        <authorList>
            <person name="Braso-Vives M."/>
        </authorList>
    </citation>
    <scope>NUCLEOTIDE SEQUENCE</scope>
</reference>